<gene>
    <name evidence="1" type="ORF">BHYA_0144g00090</name>
</gene>
<accession>A0A4Z1GK80</accession>
<sequence length="159" mass="17597">MSVPEQLWSELLSRSLAMIPNSLQKPLMGNSCSNCSDDTSILPSDPTKVIFKKGAHVHWTGRGEMSTAPTSDIQTAPETSNVTMNRDSTSEIHSSIGALTENAKLITVTVRSERMREEVCPEEGRGNFNIRCSYMIKLENGEVKKVEEGQLISRIAKDR</sequence>
<dbReference type="EMBL" id="PQXK01000144">
    <property type="protein sequence ID" value="TGO35840.1"/>
    <property type="molecule type" value="Genomic_DNA"/>
</dbReference>
<dbReference type="AlphaFoldDB" id="A0A4Z1GK80"/>
<comment type="caution">
    <text evidence="1">The sequence shown here is derived from an EMBL/GenBank/DDBJ whole genome shotgun (WGS) entry which is preliminary data.</text>
</comment>
<reference evidence="1 2" key="1">
    <citation type="submission" date="2017-12" db="EMBL/GenBank/DDBJ databases">
        <title>Comparative genomics of Botrytis spp.</title>
        <authorList>
            <person name="Valero-Jimenez C.A."/>
            <person name="Tapia P."/>
            <person name="Veloso J."/>
            <person name="Silva-Moreno E."/>
            <person name="Staats M."/>
            <person name="Valdes J.H."/>
            <person name="Van Kan J.A.L."/>
        </authorList>
    </citation>
    <scope>NUCLEOTIDE SEQUENCE [LARGE SCALE GENOMIC DNA]</scope>
    <source>
        <strain evidence="1 2">Bh0001</strain>
    </source>
</reference>
<name>A0A4Z1GK80_9HELO</name>
<proteinExistence type="predicted"/>
<evidence type="ECO:0000313" key="2">
    <source>
        <dbReference type="Proteomes" id="UP000297814"/>
    </source>
</evidence>
<keyword evidence="2" id="KW-1185">Reference proteome</keyword>
<organism evidence="1 2">
    <name type="scientific">Botrytis hyacinthi</name>
    <dbReference type="NCBI Taxonomy" id="278943"/>
    <lineage>
        <taxon>Eukaryota</taxon>
        <taxon>Fungi</taxon>
        <taxon>Dikarya</taxon>
        <taxon>Ascomycota</taxon>
        <taxon>Pezizomycotina</taxon>
        <taxon>Leotiomycetes</taxon>
        <taxon>Helotiales</taxon>
        <taxon>Sclerotiniaceae</taxon>
        <taxon>Botrytis</taxon>
    </lineage>
</organism>
<evidence type="ECO:0000313" key="1">
    <source>
        <dbReference type="EMBL" id="TGO35840.1"/>
    </source>
</evidence>
<dbReference type="Proteomes" id="UP000297814">
    <property type="component" value="Unassembled WGS sequence"/>
</dbReference>
<protein>
    <submittedName>
        <fullName evidence="1">Uncharacterized protein</fullName>
    </submittedName>
</protein>